<name>A0AAN6XPP9_9PEZI</name>
<feature type="region of interest" description="Disordered" evidence="2">
    <location>
        <begin position="299"/>
        <end position="327"/>
    </location>
</feature>
<feature type="compositionally biased region" description="Polar residues" evidence="2">
    <location>
        <begin position="318"/>
        <end position="327"/>
    </location>
</feature>
<dbReference type="EMBL" id="MU863891">
    <property type="protein sequence ID" value="KAK4203120.1"/>
    <property type="molecule type" value="Genomic_DNA"/>
</dbReference>
<comment type="caution">
    <text evidence="3">The sequence shown here is derived from an EMBL/GenBank/DDBJ whole genome shotgun (WGS) entry which is preliminary data.</text>
</comment>
<dbReference type="AlphaFoldDB" id="A0AAN6XPP9"/>
<reference evidence="3" key="1">
    <citation type="journal article" date="2023" name="Mol. Phylogenet. Evol.">
        <title>Genome-scale phylogeny and comparative genomics of the fungal order Sordariales.</title>
        <authorList>
            <person name="Hensen N."/>
            <person name="Bonometti L."/>
            <person name="Westerberg I."/>
            <person name="Brannstrom I.O."/>
            <person name="Guillou S."/>
            <person name="Cros-Aarteil S."/>
            <person name="Calhoun S."/>
            <person name="Haridas S."/>
            <person name="Kuo A."/>
            <person name="Mondo S."/>
            <person name="Pangilinan J."/>
            <person name="Riley R."/>
            <person name="LaButti K."/>
            <person name="Andreopoulos B."/>
            <person name="Lipzen A."/>
            <person name="Chen C."/>
            <person name="Yan M."/>
            <person name="Daum C."/>
            <person name="Ng V."/>
            <person name="Clum A."/>
            <person name="Steindorff A."/>
            <person name="Ohm R.A."/>
            <person name="Martin F."/>
            <person name="Silar P."/>
            <person name="Natvig D.O."/>
            <person name="Lalanne C."/>
            <person name="Gautier V."/>
            <person name="Ament-Velasquez S.L."/>
            <person name="Kruys A."/>
            <person name="Hutchinson M.I."/>
            <person name="Powell A.J."/>
            <person name="Barry K."/>
            <person name="Miller A.N."/>
            <person name="Grigoriev I.V."/>
            <person name="Debuchy R."/>
            <person name="Gladieux P."/>
            <person name="Hiltunen Thoren M."/>
            <person name="Johannesson H."/>
        </authorList>
    </citation>
    <scope>NUCLEOTIDE SEQUENCE</scope>
    <source>
        <strain evidence="3">CBS 315.58</strain>
    </source>
</reference>
<keyword evidence="4" id="KW-1185">Reference proteome</keyword>
<feature type="coiled-coil region" evidence="1">
    <location>
        <begin position="333"/>
        <end position="360"/>
    </location>
</feature>
<reference evidence="3" key="2">
    <citation type="submission" date="2023-05" db="EMBL/GenBank/DDBJ databases">
        <authorList>
            <consortium name="Lawrence Berkeley National Laboratory"/>
            <person name="Steindorff A."/>
            <person name="Hensen N."/>
            <person name="Bonometti L."/>
            <person name="Westerberg I."/>
            <person name="Brannstrom I.O."/>
            <person name="Guillou S."/>
            <person name="Cros-Aarteil S."/>
            <person name="Calhoun S."/>
            <person name="Haridas S."/>
            <person name="Kuo A."/>
            <person name="Mondo S."/>
            <person name="Pangilinan J."/>
            <person name="Riley R."/>
            <person name="Labutti K."/>
            <person name="Andreopoulos B."/>
            <person name="Lipzen A."/>
            <person name="Chen C."/>
            <person name="Yanf M."/>
            <person name="Daum C."/>
            <person name="Ng V."/>
            <person name="Clum A."/>
            <person name="Ohm R."/>
            <person name="Martin F."/>
            <person name="Silar P."/>
            <person name="Natvig D."/>
            <person name="Lalanne C."/>
            <person name="Gautier V."/>
            <person name="Ament-Velasquez S.L."/>
            <person name="Kruys A."/>
            <person name="Hutchinson M.I."/>
            <person name="Powell A.J."/>
            <person name="Barry K."/>
            <person name="Miller A.N."/>
            <person name="Grigoriev I.V."/>
            <person name="Debuchy R."/>
            <person name="Gladieux P."/>
            <person name="Thoren M.H."/>
            <person name="Johannesson H."/>
        </authorList>
    </citation>
    <scope>NUCLEOTIDE SEQUENCE</scope>
    <source>
        <strain evidence="3">CBS 315.58</strain>
    </source>
</reference>
<proteinExistence type="predicted"/>
<protein>
    <submittedName>
        <fullName evidence="3">Uncharacterized protein</fullName>
    </submittedName>
</protein>
<organism evidence="3 4">
    <name type="scientific">Triangularia verruculosa</name>
    <dbReference type="NCBI Taxonomy" id="2587418"/>
    <lineage>
        <taxon>Eukaryota</taxon>
        <taxon>Fungi</taxon>
        <taxon>Dikarya</taxon>
        <taxon>Ascomycota</taxon>
        <taxon>Pezizomycotina</taxon>
        <taxon>Sordariomycetes</taxon>
        <taxon>Sordariomycetidae</taxon>
        <taxon>Sordariales</taxon>
        <taxon>Podosporaceae</taxon>
        <taxon>Triangularia</taxon>
    </lineage>
</organism>
<evidence type="ECO:0000313" key="4">
    <source>
        <dbReference type="Proteomes" id="UP001303160"/>
    </source>
</evidence>
<gene>
    <name evidence="3" type="ORF">QBC40DRAFT_275104</name>
</gene>
<evidence type="ECO:0000256" key="1">
    <source>
        <dbReference type="SAM" id="Coils"/>
    </source>
</evidence>
<keyword evidence="1" id="KW-0175">Coiled coil</keyword>
<evidence type="ECO:0000313" key="3">
    <source>
        <dbReference type="EMBL" id="KAK4203120.1"/>
    </source>
</evidence>
<accession>A0AAN6XPP9</accession>
<evidence type="ECO:0000256" key="2">
    <source>
        <dbReference type="SAM" id="MobiDB-lite"/>
    </source>
</evidence>
<feature type="compositionally biased region" description="Basic and acidic residues" evidence="2">
    <location>
        <begin position="20"/>
        <end position="41"/>
    </location>
</feature>
<sequence length="496" mass="56114">MDNICDDSPTQPFSTSGSREVGELDGDKRNDLTDRLDHGDDPDSPAVHNSSDDDRYCKMDLTDRTGVVVWEDSTGQMQHTSELRMDLHVDAPRDRAIFVLHGSAFVKGGKPNKVNLYLFIHPEHVDSVEFNNNMAPPQLATQAEPARSFISLRFTMTQPPSLVAPKNRPLVPKARSEGLLDTMKALALVQNVTIYLSMLQLLPEIRHQLSLLPLVFLFNDLKTDERWATIQRLYHGAGGEVIKIGQAVAAAIPSLGYDTPIQQTLEPEEDSLPPPYVEKSPLQGAMQVFASSGGHVQTSFSVAAGPGPSSRKRRRTSEPSSASTTHKQILLNFGQVVRRNAELEIRVERLEKMLQESGARTPCRYNTEEVEHIMGHVNDRIDDQLTGVHIELEDKVMEGTERLLEEKTEETQRQLWDGIRDGLREEMREDLMEEMREELKEHIRDELIEKMRNEVKQELMAELKMEFFREMAQSMMSMASGSNEKARMSLENTRSL</sequence>
<feature type="compositionally biased region" description="Polar residues" evidence="2">
    <location>
        <begin position="8"/>
        <end position="18"/>
    </location>
</feature>
<dbReference type="Proteomes" id="UP001303160">
    <property type="component" value="Unassembled WGS sequence"/>
</dbReference>
<feature type="region of interest" description="Disordered" evidence="2">
    <location>
        <begin position="1"/>
        <end position="56"/>
    </location>
</feature>